<dbReference type="GO" id="GO:0016655">
    <property type="term" value="F:oxidoreductase activity, acting on NAD(P)H, quinone or similar compound as acceptor"/>
    <property type="evidence" value="ECO:0007669"/>
    <property type="project" value="UniProtKB-UniRule"/>
</dbReference>
<dbReference type="RefSeq" id="WP_111541727.1">
    <property type="nucleotide sequence ID" value="NZ_QKYV01000007.1"/>
</dbReference>
<evidence type="ECO:0000313" key="18">
    <source>
        <dbReference type="EMBL" id="PZW38788.1"/>
    </source>
</evidence>
<dbReference type="GO" id="GO:0022904">
    <property type="term" value="P:respiratory electron transport chain"/>
    <property type="evidence" value="ECO:0007669"/>
    <property type="project" value="InterPro"/>
</dbReference>
<keyword evidence="13 16" id="KW-0830">Ubiquinone</keyword>
<dbReference type="PANTHER" id="PTHR30578">
    <property type="entry name" value="ELECTRON TRANSPORT COMPLEX PROTEIN RNFD"/>
    <property type="match status" value="1"/>
</dbReference>
<keyword evidence="12 16" id="KW-0406">Ion transport</keyword>
<keyword evidence="6 16" id="KW-0288">FMN</keyword>
<comment type="similarity">
    <text evidence="16">Belongs to the NqrB/RnfD family.</text>
</comment>
<feature type="transmembrane region" description="Helical" evidence="16">
    <location>
        <begin position="143"/>
        <end position="164"/>
    </location>
</feature>
<evidence type="ECO:0000256" key="16">
    <source>
        <dbReference type="HAMAP-Rule" id="MF_00426"/>
    </source>
</evidence>
<evidence type="ECO:0000256" key="6">
    <source>
        <dbReference type="ARBA" id="ARBA00022643"/>
    </source>
</evidence>
<feature type="transmembrane region" description="Helical" evidence="16">
    <location>
        <begin position="277"/>
        <end position="295"/>
    </location>
</feature>
<protein>
    <recommendedName>
        <fullName evidence="16">Na(+)-translocating NADH-quinone reductase subunit B</fullName>
        <shortName evidence="16">Na(+)-NQR subunit B</shortName>
        <shortName evidence="16">Na(+)-translocating NQR subunit B</shortName>
        <ecNumber evidence="16">7.2.1.1</ecNumber>
    </recommendedName>
    <alternativeName>
        <fullName evidence="16">NQR complex subunit B</fullName>
    </alternativeName>
    <alternativeName>
        <fullName evidence="16">NQR-1 subunit B</fullName>
    </alternativeName>
</protein>
<evidence type="ECO:0000256" key="7">
    <source>
        <dbReference type="ARBA" id="ARBA00022692"/>
    </source>
</evidence>
<dbReference type="GO" id="GO:0006814">
    <property type="term" value="P:sodium ion transport"/>
    <property type="evidence" value="ECO:0007669"/>
    <property type="project" value="UniProtKB-UniRule"/>
</dbReference>
<dbReference type="InterPro" id="IPR010966">
    <property type="entry name" value="NqrB"/>
</dbReference>
<comment type="caution">
    <text evidence="18">The sequence shown here is derived from an EMBL/GenBank/DDBJ whole genome shotgun (WGS) entry which is preliminary data.</text>
</comment>
<dbReference type="GO" id="GO:0005886">
    <property type="term" value="C:plasma membrane"/>
    <property type="evidence" value="ECO:0007669"/>
    <property type="project" value="UniProtKB-SubCell"/>
</dbReference>
<dbReference type="AlphaFoldDB" id="A0A2W7HXI4"/>
<dbReference type="HAMAP" id="MF_00426">
    <property type="entry name" value="NqrB"/>
    <property type="match status" value="1"/>
</dbReference>
<comment type="catalytic activity">
    <reaction evidence="16">
        <text>a ubiquinone + n Na(+)(in) + NADH + H(+) = a ubiquinol + n Na(+)(out) + NAD(+)</text>
        <dbReference type="Rhea" id="RHEA:47748"/>
        <dbReference type="Rhea" id="RHEA-COMP:9565"/>
        <dbReference type="Rhea" id="RHEA-COMP:9566"/>
        <dbReference type="ChEBI" id="CHEBI:15378"/>
        <dbReference type="ChEBI" id="CHEBI:16389"/>
        <dbReference type="ChEBI" id="CHEBI:17976"/>
        <dbReference type="ChEBI" id="CHEBI:29101"/>
        <dbReference type="ChEBI" id="CHEBI:57540"/>
        <dbReference type="ChEBI" id="CHEBI:57945"/>
        <dbReference type="EC" id="7.2.1.1"/>
    </reaction>
</comment>
<evidence type="ECO:0000256" key="1">
    <source>
        <dbReference type="ARBA" id="ARBA00022448"/>
    </source>
</evidence>
<feature type="transmembrane region" description="Helical" evidence="16">
    <location>
        <begin position="56"/>
        <end position="76"/>
    </location>
</feature>
<feature type="transmembrane region" description="Helical" evidence="16">
    <location>
        <begin position="176"/>
        <end position="194"/>
    </location>
</feature>
<dbReference type="NCBIfam" id="TIGR01937">
    <property type="entry name" value="nqrB"/>
    <property type="match status" value="1"/>
</dbReference>
<comment type="subunit">
    <text evidence="16">Composed of six subunits; NqrA, NqrB, NqrC, NqrD, NqrE and NqrF.</text>
</comment>
<dbReference type="EMBL" id="QKYV01000007">
    <property type="protein sequence ID" value="PZW38788.1"/>
    <property type="molecule type" value="Genomic_DNA"/>
</dbReference>
<dbReference type="PIRSF" id="PIRSF016055">
    <property type="entry name" value="NADH-UbQ_OxRdtase_B_su"/>
    <property type="match status" value="1"/>
</dbReference>
<dbReference type="GO" id="GO:0010181">
    <property type="term" value="F:FMN binding"/>
    <property type="evidence" value="ECO:0007669"/>
    <property type="project" value="InterPro"/>
</dbReference>
<dbReference type="NCBIfam" id="NF003756">
    <property type="entry name" value="PRK05349.1"/>
    <property type="match status" value="1"/>
</dbReference>
<dbReference type="EC" id="7.2.1.1" evidence="16"/>
<dbReference type="GO" id="GO:0055085">
    <property type="term" value="P:transmembrane transport"/>
    <property type="evidence" value="ECO:0007669"/>
    <property type="project" value="InterPro"/>
</dbReference>
<evidence type="ECO:0000256" key="17">
    <source>
        <dbReference type="PIRSR" id="PIRSR016055-50"/>
    </source>
</evidence>
<evidence type="ECO:0000256" key="14">
    <source>
        <dbReference type="ARBA" id="ARBA00023136"/>
    </source>
</evidence>
<keyword evidence="5 16" id="KW-0285">Flavoprotein</keyword>
<keyword evidence="4 16" id="KW-0597">Phosphoprotein</keyword>
<evidence type="ECO:0000256" key="15">
    <source>
        <dbReference type="ARBA" id="ARBA00023201"/>
    </source>
</evidence>
<feature type="transmembrane region" description="Helical" evidence="16">
    <location>
        <begin position="97"/>
        <end position="123"/>
    </location>
</feature>
<feature type="transmembrane region" description="Helical" evidence="16">
    <location>
        <begin position="315"/>
        <end position="333"/>
    </location>
</feature>
<feature type="transmembrane region" description="Helical" evidence="16">
    <location>
        <begin position="369"/>
        <end position="389"/>
    </location>
</feature>
<keyword evidence="7 16" id="KW-0812">Transmembrane</keyword>
<keyword evidence="14 16" id="KW-0472">Membrane</keyword>
<proteinExistence type="inferred from homology"/>
<feature type="modified residue" description="FMN phosphoryl threonine" evidence="16 17">
    <location>
        <position position="225"/>
    </location>
</feature>
<evidence type="ECO:0000256" key="5">
    <source>
        <dbReference type="ARBA" id="ARBA00022630"/>
    </source>
</evidence>
<evidence type="ECO:0000256" key="4">
    <source>
        <dbReference type="ARBA" id="ARBA00022553"/>
    </source>
</evidence>
<feature type="transmembrane region" description="Helical" evidence="16">
    <location>
        <begin position="244"/>
        <end position="270"/>
    </location>
</feature>
<dbReference type="PANTHER" id="PTHR30578:SF1">
    <property type="entry name" value="NA(+)-TRANSLOCATING NADH-QUINONE REDUCTASE SUBUNIT B"/>
    <property type="match status" value="1"/>
</dbReference>
<evidence type="ECO:0000256" key="12">
    <source>
        <dbReference type="ARBA" id="ARBA00023065"/>
    </source>
</evidence>
<evidence type="ECO:0000313" key="19">
    <source>
        <dbReference type="Proteomes" id="UP000249542"/>
    </source>
</evidence>
<reference evidence="18 19" key="1">
    <citation type="submission" date="2018-06" db="EMBL/GenBank/DDBJ databases">
        <title>Genomic Encyclopedia of Archaeal and Bacterial Type Strains, Phase II (KMG-II): from individual species to whole genera.</title>
        <authorList>
            <person name="Goeker M."/>
        </authorList>
    </citation>
    <scope>NUCLEOTIDE SEQUENCE [LARGE SCALE GENOMIC DNA]</scope>
    <source>
        <strain evidence="18 19">DSM 15361</strain>
    </source>
</reference>
<comment type="function">
    <text evidence="16">NQR complex catalyzes the reduction of ubiquinone-1 to ubiquinol by two successive reactions, coupled with the transport of Na(+) ions from the cytoplasm to the periplasm. NqrA to NqrE are probably involved in the second step, the conversion of ubisemiquinone to ubiquinol.</text>
</comment>
<keyword evidence="19" id="KW-1185">Reference proteome</keyword>
<evidence type="ECO:0000256" key="3">
    <source>
        <dbReference type="ARBA" id="ARBA00022519"/>
    </source>
</evidence>
<keyword evidence="3" id="KW-0997">Cell inner membrane</keyword>
<evidence type="ECO:0000256" key="8">
    <source>
        <dbReference type="ARBA" id="ARBA00022967"/>
    </source>
</evidence>
<keyword evidence="15 16" id="KW-0739">Sodium transport</keyword>
<accession>A0A2W7HXI4</accession>
<keyword evidence="8 16" id="KW-1278">Translocase</keyword>
<keyword evidence="10 16" id="KW-0520">NAD</keyword>
<evidence type="ECO:0000256" key="10">
    <source>
        <dbReference type="ARBA" id="ARBA00023027"/>
    </source>
</evidence>
<evidence type="ECO:0000256" key="11">
    <source>
        <dbReference type="ARBA" id="ARBA00023053"/>
    </source>
</evidence>
<organism evidence="18 19">
    <name type="scientific">Mesonia algae</name>
    <dbReference type="NCBI Taxonomy" id="213248"/>
    <lineage>
        <taxon>Bacteria</taxon>
        <taxon>Pseudomonadati</taxon>
        <taxon>Bacteroidota</taxon>
        <taxon>Flavobacteriia</taxon>
        <taxon>Flavobacteriales</taxon>
        <taxon>Flavobacteriaceae</taxon>
        <taxon>Mesonia</taxon>
    </lineage>
</organism>
<comment type="subcellular location">
    <subcellularLocation>
        <location evidence="16">Cell membrane</location>
        <topology evidence="16">Multi-pass membrane protein</topology>
    </subcellularLocation>
</comment>
<keyword evidence="9 16" id="KW-1133">Transmembrane helix</keyword>
<dbReference type="Pfam" id="PF03116">
    <property type="entry name" value="NQR2_RnfD_RnfE"/>
    <property type="match status" value="1"/>
</dbReference>
<dbReference type="InterPro" id="IPR004338">
    <property type="entry name" value="NqrB/RnfD"/>
</dbReference>
<keyword evidence="11 16" id="KW-0915">Sodium</keyword>
<feature type="transmembrane region" description="Helical" evidence="16">
    <location>
        <begin position="345"/>
        <end position="363"/>
    </location>
</feature>
<gene>
    <name evidence="16" type="primary">nqrB</name>
    <name evidence="18" type="ORF">LX95_02452</name>
</gene>
<sequence length="405" mass="44598">MGLKENLHKLKKKYEGKKMAPAFNALHTFLYLPNETTHSGSHVRAADDLKRTMNTVIVALVPCLLFGMFNAGYQHYAAIDETLRAAPLENFFTMDNFLMGCLTILPLVIVSYGVGLAVEFLFAVIKGHEVEEGYLVTGMLVPLIVPVDIPLWMLAVAVIFGVVIGKEVFGGTGMNILNPALTIRAFLFFAYPTWMSGDKVWVHGAVERSKEIAGGANLDAISGETILGSYAQNQEVMYSLQDMFFGFIPGSVGETSKLLIIIGALFLIFTKVGSWRIILSTLVGALVMGLIFNGVVDAGWIENTSKFYGLMSLPFWEHLLVGGLLFGAVYMATDPVTASQTNKGKWIYGFLIGFISIMIRVFNPAYPEGVFLAILLMNVFAPTIDHYVLQGNIKRRQKRLKVKTA</sequence>
<keyword evidence="2 16" id="KW-1003">Cell membrane</keyword>
<dbReference type="Proteomes" id="UP000249542">
    <property type="component" value="Unassembled WGS sequence"/>
</dbReference>
<name>A0A2W7HXI4_9FLAO</name>
<keyword evidence="1 16" id="KW-0813">Transport</keyword>
<evidence type="ECO:0000256" key="2">
    <source>
        <dbReference type="ARBA" id="ARBA00022475"/>
    </source>
</evidence>
<comment type="cofactor">
    <cofactor evidence="16 17">
        <name>FMN</name>
        <dbReference type="ChEBI" id="CHEBI:58210"/>
    </cofactor>
</comment>
<evidence type="ECO:0000256" key="13">
    <source>
        <dbReference type="ARBA" id="ARBA00023075"/>
    </source>
</evidence>
<evidence type="ECO:0000256" key="9">
    <source>
        <dbReference type="ARBA" id="ARBA00022989"/>
    </source>
</evidence>